<evidence type="ECO:0000313" key="2">
    <source>
        <dbReference type="Proteomes" id="UP000233293"/>
    </source>
</evidence>
<dbReference type="RefSeq" id="WP_101252145.1">
    <property type="nucleotide sequence ID" value="NZ_PIUM01000024.1"/>
</dbReference>
<sequence length="72" mass="8420">MGTSARWELRRQADAQTWDEREQADLLISFIQMLAARDGGIIENLRNFLAATADEQNRTGRQKTRPWEFRPD</sequence>
<dbReference type="EMBL" id="PIUM01000024">
    <property type="protein sequence ID" value="PKU23057.1"/>
    <property type="molecule type" value="Genomic_DNA"/>
</dbReference>
<dbReference type="AlphaFoldDB" id="A0A2N3PRM4"/>
<dbReference type="Proteomes" id="UP000233293">
    <property type="component" value="Unassembled WGS sequence"/>
</dbReference>
<comment type="caution">
    <text evidence="1">The sequence shown here is derived from an EMBL/GenBank/DDBJ whole genome shotgun (WGS) entry which is preliminary data.</text>
</comment>
<evidence type="ECO:0000313" key="1">
    <source>
        <dbReference type="EMBL" id="PKU23057.1"/>
    </source>
</evidence>
<name>A0A2N3PRM4_9PROT</name>
<reference evidence="2" key="1">
    <citation type="submission" date="2017-12" db="EMBL/GenBank/DDBJ databases">
        <title>Draft genome sequence of Telmatospirillum siberiense 26-4b1T, an acidotolerant peatland alphaproteobacterium potentially involved in sulfur cycling.</title>
        <authorList>
            <person name="Hausmann B."/>
            <person name="Pjevac P."/>
            <person name="Schreck K."/>
            <person name="Herbold C.W."/>
            <person name="Daims H."/>
            <person name="Wagner M."/>
            <person name="Pester M."/>
            <person name="Loy A."/>
        </authorList>
    </citation>
    <scope>NUCLEOTIDE SEQUENCE [LARGE SCALE GENOMIC DNA]</scope>
    <source>
        <strain evidence="2">26-4b1</strain>
    </source>
</reference>
<protein>
    <submittedName>
        <fullName evidence="1">Uncharacterized protein</fullName>
    </submittedName>
</protein>
<accession>A0A2N3PRM4</accession>
<keyword evidence="2" id="KW-1185">Reference proteome</keyword>
<proteinExistence type="predicted"/>
<gene>
    <name evidence="1" type="ORF">CWS72_18660</name>
</gene>
<organism evidence="1 2">
    <name type="scientific">Telmatospirillum siberiense</name>
    <dbReference type="NCBI Taxonomy" id="382514"/>
    <lineage>
        <taxon>Bacteria</taxon>
        <taxon>Pseudomonadati</taxon>
        <taxon>Pseudomonadota</taxon>
        <taxon>Alphaproteobacteria</taxon>
        <taxon>Rhodospirillales</taxon>
        <taxon>Rhodospirillaceae</taxon>
        <taxon>Telmatospirillum</taxon>
    </lineage>
</organism>